<dbReference type="InterPro" id="IPR004000">
    <property type="entry name" value="Actin"/>
</dbReference>
<dbReference type="EMBL" id="CP056065">
    <property type="protein sequence ID" value="UKJ87729.1"/>
    <property type="molecule type" value="Genomic_DNA"/>
</dbReference>
<dbReference type="Gene3D" id="3.30.420.40">
    <property type="match status" value="4"/>
</dbReference>
<organism evidence="3 4">
    <name type="scientific">Theileria orientalis</name>
    <dbReference type="NCBI Taxonomy" id="68886"/>
    <lineage>
        <taxon>Eukaryota</taxon>
        <taxon>Sar</taxon>
        <taxon>Alveolata</taxon>
        <taxon>Apicomplexa</taxon>
        <taxon>Aconoidasida</taxon>
        <taxon>Piroplasmida</taxon>
        <taxon>Theileriidae</taxon>
        <taxon>Theileria</taxon>
    </lineage>
</organism>
<protein>
    <submittedName>
        <fullName evidence="3">Actin</fullName>
    </submittedName>
</protein>
<evidence type="ECO:0000256" key="2">
    <source>
        <dbReference type="RuleBase" id="RU000487"/>
    </source>
</evidence>
<dbReference type="Proteomes" id="UP000244803">
    <property type="component" value="Chromosome 1"/>
</dbReference>
<dbReference type="SUPFAM" id="SSF53067">
    <property type="entry name" value="Actin-like ATPase domain"/>
    <property type="match status" value="2"/>
</dbReference>
<proteinExistence type="inferred from homology"/>
<dbReference type="Gene3D" id="3.90.640.10">
    <property type="entry name" value="Actin, Chain A, domain 4"/>
    <property type="match status" value="2"/>
</dbReference>
<gene>
    <name evidence="3" type="ORF">MACJ_000169</name>
</gene>
<dbReference type="InterPro" id="IPR043129">
    <property type="entry name" value="ATPase_NBD"/>
</dbReference>
<reference evidence="3" key="1">
    <citation type="submission" date="2022-07" db="EMBL/GenBank/DDBJ databases">
        <title>Evaluation of T. orientalis genome assembly methods using nanopore sequencing and analysis of variation between genomes.</title>
        <authorList>
            <person name="Yam J."/>
            <person name="Micallef M.L."/>
            <person name="Liu M."/>
            <person name="Djordjevic S.P."/>
            <person name="Bogema D.R."/>
            <person name="Jenkins C."/>
        </authorList>
    </citation>
    <scope>NUCLEOTIDE SEQUENCE</scope>
    <source>
        <strain evidence="3">Fish Creek</strain>
    </source>
</reference>
<name>A0A976M5U5_THEOR</name>
<dbReference type="SMART" id="SM00268">
    <property type="entry name" value="ACTIN"/>
    <property type="match status" value="1"/>
</dbReference>
<dbReference type="AlphaFoldDB" id="A0A976M5U5"/>
<dbReference type="Pfam" id="PF00022">
    <property type="entry name" value="Actin"/>
    <property type="match status" value="1"/>
</dbReference>
<comment type="catalytic activity">
    <reaction evidence="1">
        <text>ATP + H2O = ADP + phosphate + H(+)</text>
        <dbReference type="Rhea" id="RHEA:13065"/>
        <dbReference type="ChEBI" id="CHEBI:15377"/>
        <dbReference type="ChEBI" id="CHEBI:15378"/>
        <dbReference type="ChEBI" id="CHEBI:30616"/>
        <dbReference type="ChEBI" id="CHEBI:43474"/>
        <dbReference type="ChEBI" id="CHEBI:456216"/>
    </reaction>
</comment>
<evidence type="ECO:0000313" key="4">
    <source>
        <dbReference type="Proteomes" id="UP000244803"/>
    </source>
</evidence>
<dbReference type="PANTHER" id="PTHR11937">
    <property type="entry name" value="ACTIN"/>
    <property type="match status" value="1"/>
</dbReference>
<accession>A0A976M5U5</accession>
<dbReference type="OrthoDB" id="5132116at2759"/>
<comment type="similarity">
    <text evidence="2">Belongs to the actin family.</text>
</comment>
<evidence type="ECO:0000313" key="3">
    <source>
        <dbReference type="EMBL" id="UKJ87729.1"/>
    </source>
</evidence>
<sequence>MNWTGQYVGAIVIDVGHSVIRCGNAGEPYPSQLWASSVGIGEDCEVFPVIPSSRYKVPMVEHVKYYDLGKNVSFINKNSYIRSIRGALSGRVHDKVMIEHLKKAHTNEDLEEVSLLVGAHKYDKDCWDEFSNCVVPEVDTSKFKDPNKRTAAEVLKNMYSFNSVSPGLSELAGARPIFVVESNETTKYNRMVQTELLFEDLGAPGVHFGHGSQLASYSAGAFNSVVVDVGSATTSITALVDDEVLGYKEYNIGGDHVDTALLNLLLRTDRANFMYLMNHPEYNLGVSSLMKITDADVVEISRRPYSKVMSLGVFNLHHDVKSLKESIMKVSSVPLFLNPESLAVATTNKLPDGIHFDVTEEESKLRSLTKSKTILTEKPFDAKSIDMNKMTPFQLVGLSCEILFNPHILHKYNNNFKGLVPMCEDMLKDNTIYRRDIFGQIVLVGGVVLTTGLQERLLGELMRAAAKTPQESFLSGSRFKFIPFHSKAAARHASWIGGSIVSSLGSFHNCWISKAEYMEHGPNIANRKGGFIKGGK</sequence>
<evidence type="ECO:0000256" key="1">
    <source>
        <dbReference type="ARBA" id="ARBA00049360"/>
    </source>
</evidence>